<dbReference type="GO" id="GO:0005886">
    <property type="term" value="C:plasma membrane"/>
    <property type="evidence" value="ECO:0007669"/>
    <property type="project" value="TreeGrafter"/>
</dbReference>
<evidence type="ECO:0000256" key="7">
    <source>
        <dbReference type="ARBA" id="ARBA00022840"/>
    </source>
</evidence>
<keyword evidence="4" id="KW-0808">Transferase</keyword>
<evidence type="ECO:0000256" key="8">
    <source>
        <dbReference type="SAM" id="Phobius"/>
    </source>
</evidence>
<organism evidence="10 11">
    <name type="scientific">Ordospora colligata OC4</name>
    <dbReference type="NCBI Taxonomy" id="1354746"/>
    <lineage>
        <taxon>Eukaryota</taxon>
        <taxon>Fungi</taxon>
        <taxon>Fungi incertae sedis</taxon>
        <taxon>Microsporidia</taxon>
        <taxon>Ordosporidae</taxon>
        <taxon>Ordospora</taxon>
    </lineage>
</organism>
<dbReference type="SUPFAM" id="SSF48371">
    <property type="entry name" value="ARM repeat"/>
    <property type="match status" value="1"/>
</dbReference>
<accession>A0A0B2UIM4</accession>
<keyword evidence="5" id="KW-0547">Nucleotide-binding</keyword>
<dbReference type="InterPro" id="IPR016024">
    <property type="entry name" value="ARM-type_fold"/>
</dbReference>
<gene>
    <name evidence="10" type="ORF">M896_120290</name>
</gene>
<evidence type="ECO:0000256" key="2">
    <source>
        <dbReference type="ARBA" id="ARBA00006209"/>
    </source>
</evidence>
<dbReference type="InterPro" id="IPR042236">
    <property type="entry name" value="PI3K_accessory_sf"/>
</dbReference>
<comment type="similarity">
    <text evidence="2">Belongs to the PI3/PI4-kinase family. Type III PI4K subfamily.</text>
</comment>
<dbReference type="Gene3D" id="3.30.1010.10">
    <property type="entry name" value="Phosphatidylinositol 3-kinase Catalytic Subunit, Chain A, domain 4"/>
    <property type="match status" value="1"/>
</dbReference>
<dbReference type="FunFam" id="1.10.1070.11:FF:000016">
    <property type="entry name" value="PIK1p Phosphatidylinositol 4-kinase"/>
    <property type="match status" value="1"/>
</dbReference>
<evidence type="ECO:0000256" key="6">
    <source>
        <dbReference type="ARBA" id="ARBA00022777"/>
    </source>
</evidence>
<evidence type="ECO:0000256" key="1">
    <source>
        <dbReference type="ARBA" id="ARBA00001686"/>
    </source>
</evidence>
<dbReference type="FunFam" id="3.30.1010.10:FF:000014">
    <property type="entry name" value="Phosphatidylinositol 4-kinase STT4"/>
    <property type="match status" value="1"/>
</dbReference>
<dbReference type="GO" id="GO:0048015">
    <property type="term" value="P:phosphatidylinositol-mediated signaling"/>
    <property type="evidence" value="ECO:0007669"/>
    <property type="project" value="TreeGrafter"/>
</dbReference>
<dbReference type="CDD" id="cd05167">
    <property type="entry name" value="PI4Kc_III_alpha"/>
    <property type="match status" value="1"/>
</dbReference>
<comment type="catalytic activity">
    <reaction evidence="1">
        <text>a 1,2-diacyl-sn-glycero-3-phospho-(1D-myo-inositol) + ATP = a 1,2-diacyl-sn-glycero-3-phospho-(1D-myo-inositol 4-phosphate) + ADP + H(+)</text>
        <dbReference type="Rhea" id="RHEA:19877"/>
        <dbReference type="ChEBI" id="CHEBI:15378"/>
        <dbReference type="ChEBI" id="CHEBI:30616"/>
        <dbReference type="ChEBI" id="CHEBI:57880"/>
        <dbReference type="ChEBI" id="CHEBI:58178"/>
        <dbReference type="ChEBI" id="CHEBI:456216"/>
        <dbReference type="EC" id="2.7.1.67"/>
    </reaction>
</comment>
<dbReference type="GO" id="GO:0004430">
    <property type="term" value="F:1-phosphatidylinositol 4-kinase activity"/>
    <property type="evidence" value="ECO:0007669"/>
    <property type="project" value="UniProtKB-EC"/>
</dbReference>
<dbReference type="Gene3D" id="1.25.40.70">
    <property type="entry name" value="Phosphatidylinositol 3-kinase, accessory domain (PIK)"/>
    <property type="match status" value="1"/>
</dbReference>
<dbReference type="EMBL" id="JOKQ01000012">
    <property type="protein sequence ID" value="KHN68810.1"/>
    <property type="molecule type" value="Genomic_DNA"/>
</dbReference>
<dbReference type="InterPro" id="IPR011009">
    <property type="entry name" value="Kinase-like_dom_sf"/>
</dbReference>
<name>A0A0B2UIM4_9MICR</name>
<dbReference type="PROSITE" id="PS00915">
    <property type="entry name" value="PI3_4_KINASE_1"/>
    <property type="match status" value="1"/>
</dbReference>
<dbReference type="InParanoid" id="A0A0B2UIM4"/>
<dbReference type="InterPro" id="IPR015433">
    <property type="entry name" value="PI3/4_kinase"/>
</dbReference>
<dbReference type="GO" id="GO:0005737">
    <property type="term" value="C:cytoplasm"/>
    <property type="evidence" value="ECO:0007669"/>
    <property type="project" value="TreeGrafter"/>
</dbReference>
<dbReference type="EC" id="2.7.1.67" evidence="3"/>
<comment type="caution">
    <text evidence="10">The sequence shown here is derived from an EMBL/GenBank/DDBJ whole genome shotgun (WGS) entry which is preliminary data.</text>
</comment>
<protein>
    <recommendedName>
        <fullName evidence="3">1-phosphatidylinositol 4-kinase</fullName>
        <ecNumber evidence="3">2.7.1.67</ecNumber>
    </recommendedName>
</protein>
<dbReference type="InterPro" id="IPR036940">
    <property type="entry name" value="PI3/4_kinase_cat_sf"/>
</dbReference>
<keyword evidence="7" id="KW-0067">ATP-binding</keyword>
<dbReference type="Proteomes" id="UP000031056">
    <property type="component" value="Unassembled WGS sequence"/>
</dbReference>
<dbReference type="Pfam" id="PF00454">
    <property type="entry name" value="PI3_PI4_kinase"/>
    <property type="match status" value="1"/>
</dbReference>
<dbReference type="GO" id="GO:0005524">
    <property type="term" value="F:ATP binding"/>
    <property type="evidence" value="ECO:0007669"/>
    <property type="project" value="UniProtKB-KW"/>
</dbReference>
<evidence type="ECO:0000259" key="9">
    <source>
        <dbReference type="PROSITE" id="PS50290"/>
    </source>
</evidence>
<dbReference type="SUPFAM" id="SSF56112">
    <property type="entry name" value="Protein kinase-like (PK-like)"/>
    <property type="match status" value="1"/>
</dbReference>
<dbReference type="SMART" id="SM00146">
    <property type="entry name" value="PI3Kc"/>
    <property type="match status" value="1"/>
</dbReference>
<evidence type="ECO:0000313" key="10">
    <source>
        <dbReference type="EMBL" id="KHN68810.1"/>
    </source>
</evidence>
<reference evidence="10 11" key="1">
    <citation type="journal article" date="2014" name="MBio">
        <title>The Ordospora colligata genome; evolution of extreme reduction in microsporidia and host-to-parasite horizontal gene transfer.</title>
        <authorList>
            <person name="Pombert J.-F."/>
            <person name="Haag K.L."/>
            <person name="Beidas S."/>
            <person name="Ebert D."/>
            <person name="Keeling P.J."/>
        </authorList>
    </citation>
    <scope>NUCLEOTIDE SEQUENCE [LARGE SCALE GENOMIC DNA]</scope>
    <source>
        <strain evidence="10 11">OC4</strain>
    </source>
</reference>
<dbReference type="PANTHER" id="PTHR10048:SF15">
    <property type="entry name" value="PHOSPHATIDYLINOSITOL 4-KINASE ALPHA"/>
    <property type="match status" value="1"/>
</dbReference>
<feature type="transmembrane region" description="Helical" evidence="8">
    <location>
        <begin position="1271"/>
        <end position="1290"/>
    </location>
</feature>
<evidence type="ECO:0000256" key="3">
    <source>
        <dbReference type="ARBA" id="ARBA00012169"/>
    </source>
</evidence>
<keyword evidence="6 10" id="KW-0418">Kinase</keyword>
<dbReference type="InterPro" id="IPR000403">
    <property type="entry name" value="PI3/4_kinase_cat_dom"/>
</dbReference>
<dbReference type="GeneID" id="26262546"/>
<dbReference type="InterPro" id="IPR018936">
    <property type="entry name" value="PI3/4_kinase_CS"/>
</dbReference>
<dbReference type="GO" id="GO:0046854">
    <property type="term" value="P:phosphatidylinositol phosphate biosynthetic process"/>
    <property type="evidence" value="ECO:0007669"/>
    <property type="project" value="InterPro"/>
</dbReference>
<keyword evidence="11" id="KW-1185">Reference proteome</keyword>
<keyword evidence="8" id="KW-0472">Membrane</keyword>
<sequence length="1436" mass="165887">MENEAKVTANTSEVCIQFDGKCVMDEVENLIGFDVPGRSLDAYAIMKESMERYEYTSNLYKMYISAFLKILKGNEEVEEIMHDILSMPLLREIEFGLINSFIEAVIWKIDHGECVARYEVFVEGLCRKIDKEIIRKVAYWQDDDGLMNMMFDFLILSLRLIEMFLEQKVCTGDQIPKEKQEIYGFSNECLYEAFMIISKAGELEDDLVFVFKTVLSIDLLVSRSVPERIEEVLGVIERLPISNKNLGRIIVQITGVCAHDAAAFKGLMLSVFTTNSLVALNAFQRNELMDVLVEIANRNPKSEGLSVGMTDILKTIFYRIRDSESNLKYKMVWNFLLFLSKVVIERDVKEINGFFLRFAVRHPETIELYSEFVLINRIDFPVHTIHQSIRLGFMQRFYPVLFDKVRAEHHDVGHVDGLVSEFLKFFVATKNKDLIQALSLVPYIPVKREMLYVLYEIYSFVFEKCIFDCIGNFPLKTPALVGISSSIYYDVKHLPRLSRDLGVSGVEPRMLVFLGIIYHCESRKLHNLNFSGILEYIQDEDGIRMTGDGLVNVIRHIHEGYVSRSHAFTLSYVNSLLEIAQKPKTIETTLVMIETILRKLLERDEKIVFTKEIHHRFQRLFEAFGYKKFLNVCVIESYRELYKTILETIKCAPNFYNYVILCVADISFFDKEFPKGLFRSFNDLYIYTLSRMNVVEGFPDVFIVNQKSMAISSTSESNEAMDGIDAKHINKMSITDAAEMSSCKPEGCASHIHINQIKNGVAFGNAHNSIKCNEKDNVCMKSDQLEGMNDSMKSASISQASSGYAINIEILDKSIRHQEKSVIWLIDTIYTRRAQSNVIRMALDLLKLRLRQMFEYEDLYILLKAYNILRIRENDSEGFLKQALYRGLDFKTDSMVCYNLSVETNGFYRFFFRSLHWAVSGHVPVDNLMFPDRAGLFLKFDTSDLIYIQNAFRQNMIQRLLEKSSVPSYRSYFFNMNNLEVMDCLTMIQRLKAPSAMHDVFLQLQKLKNEMFFYVPQLVQALRNRDAFENVSSIINMLASDDFVSHQLVWNLKANLYNDVNMKIKDDCHDVFSRCIQQILNNMSTEAKEVFMNEEEFTASLLSISCNIAPYIKASKDEKRRRINEYLSCISLRPGVYIPYSPEWKIIEVINGSARVLQSHSKVPFVVSLKVQNGSGQVCVKQLIFKHGDDCRQDMLALQIISMFELIFKQANLDIFLCPYKVIVTSCGTGIIEVIPNSKSRDQIGRENINNLSEYFEYKFGFKESEGYLSALYNFASSLAGYSLVVYFLNIKDRHNGNIMIDDKGRIIHIDFGYMLETSPGNLNIEAPMKLTKEIEELLGGVSGKGFEIYQELMVKGFLALRRNSKNLVMIVDSFVESKLPCYKKNAVENFILRFRHELSDKNAKRFIMSLIAESSQKFRTWMYDQYQKLTNNISF</sequence>
<evidence type="ECO:0000256" key="4">
    <source>
        <dbReference type="ARBA" id="ARBA00022679"/>
    </source>
</evidence>
<keyword evidence="8" id="KW-0812">Transmembrane</keyword>
<dbReference type="HOGENOM" id="CLU_253125_0_0_1"/>
<dbReference type="Gene3D" id="1.10.1070.11">
    <property type="entry name" value="Phosphatidylinositol 3-/4-kinase, catalytic domain"/>
    <property type="match status" value="1"/>
</dbReference>
<proteinExistence type="inferred from homology"/>
<keyword evidence="8" id="KW-1133">Transmembrane helix</keyword>
<dbReference type="PANTHER" id="PTHR10048">
    <property type="entry name" value="PHOSPHATIDYLINOSITOL KINASE"/>
    <property type="match status" value="1"/>
</dbReference>
<dbReference type="OrthoDB" id="10264149at2759"/>
<dbReference type="RefSeq" id="XP_014562852.1">
    <property type="nucleotide sequence ID" value="XM_014707366.1"/>
</dbReference>
<dbReference type="PROSITE" id="PS50290">
    <property type="entry name" value="PI3_4_KINASE_3"/>
    <property type="match status" value="1"/>
</dbReference>
<evidence type="ECO:0000256" key="5">
    <source>
        <dbReference type="ARBA" id="ARBA00022741"/>
    </source>
</evidence>
<feature type="domain" description="PI3K/PI4K catalytic" evidence="9">
    <location>
        <begin position="1151"/>
        <end position="1420"/>
    </location>
</feature>
<dbReference type="VEuPathDB" id="MicrosporidiaDB:M896_120290"/>
<evidence type="ECO:0000313" key="11">
    <source>
        <dbReference type="Proteomes" id="UP000031056"/>
    </source>
</evidence>
<dbReference type="STRING" id="1354746.A0A0B2UIM4"/>